<dbReference type="InterPro" id="IPR011009">
    <property type="entry name" value="Kinase-like_dom_sf"/>
</dbReference>
<protein>
    <recommendedName>
        <fullName evidence="1">Fungal-type protein kinase domain-containing protein</fullName>
    </recommendedName>
</protein>
<dbReference type="PANTHER" id="PTHR38248">
    <property type="entry name" value="FUNK1 6"/>
    <property type="match status" value="1"/>
</dbReference>
<organism evidence="2 3">
    <name type="scientific">Hohenbuehelia grisea</name>
    <dbReference type="NCBI Taxonomy" id="104357"/>
    <lineage>
        <taxon>Eukaryota</taxon>
        <taxon>Fungi</taxon>
        <taxon>Dikarya</taxon>
        <taxon>Basidiomycota</taxon>
        <taxon>Agaricomycotina</taxon>
        <taxon>Agaricomycetes</taxon>
        <taxon>Agaricomycetidae</taxon>
        <taxon>Agaricales</taxon>
        <taxon>Pleurotineae</taxon>
        <taxon>Pleurotaceae</taxon>
        <taxon>Hohenbuehelia</taxon>
    </lineage>
</organism>
<evidence type="ECO:0000313" key="2">
    <source>
        <dbReference type="EMBL" id="KAL0950311.1"/>
    </source>
</evidence>
<sequence>MENIKAFSSPGVSSFISHTPPSLDDIQDAIVFEPYQKVEYNSPRVLQLLRTSSVSSSFLDTFLQDFDNRNAGAISALKDITEMSQNLDTSTRYYSRPVDEFLMHPHLQKIFDDVANFDSGSAAYSRRFYDTRNAKVKGEHHNSGFPSVSPDFGMRHITNDPKDLVTWRSLSCFLEVKPTSSQPIVPKNPNTTAILRSLAQTANYGRLHMSSRPFQLFSIGMMISGSKFAVAIFDRSGVMVSDEYDMWFDIRIFVQVIRQLACGLSSTELGEDPSAQVLDEGSKLYPAIPNIDEIYILKNAWRRNNRDSEADIYQSIPSHPSGVAEFLQGGDVFVPGSNEIIRADTLRISPGQPCVEHTSILHRLVLRTTGQALWDASTFLDIVKGIRAAVKGHRRLYSQGILHRDISPGNVLLSLEISPRPGEEGFLTDLEFAHVQNIVKPDAKAQPLWTGSTVDSRPVEQNDRGVMTGTLQFMATQLVQAMESGVQVEHTVHHDMESFIWVLAYSVTRRVINLNSRCDQKTKKRMSQFFKDSWGGLTPSTVTMSKRAQTPLQPAQQIRHLYPDPILRLFDSLALLVWEQIGLIYAKMPYSLSYEGLLGALDGCIAEFEAPAYQGSK</sequence>
<dbReference type="InterPro" id="IPR008266">
    <property type="entry name" value="Tyr_kinase_AS"/>
</dbReference>
<evidence type="ECO:0000259" key="1">
    <source>
        <dbReference type="Pfam" id="PF17667"/>
    </source>
</evidence>
<dbReference type="Proteomes" id="UP001556367">
    <property type="component" value="Unassembled WGS sequence"/>
</dbReference>
<dbReference type="EMBL" id="JASNQZ010000012">
    <property type="protein sequence ID" value="KAL0950311.1"/>
    <property type="molecule type" value="Genomic_DNA"/>
</dbReference>
<name>A0ABR3J3U0_9AGAR</name>
<gene>
    <name evidence="2" type="ORF">HGRIS_010286</name>
</gene>
<evidence type="ECO:0000313" key="3">
    <source>
        <dbReference type="Proteomes" id="UP001556367"/>
    </source>
</evidence>
<accession>A0ABR3J3U0</accession>
<feature type="domain" description="Fungal-type protein kinase" evidence="1">
    <location>
        <begin position="294"/>
        <end position="505"/>
    </location>
</feature>
<proteinExistence type="predicted"/>
<keyword evidence="3" id="KW-1185">Reference proteome</keyword>
<dbReference type="InterPro" id="IPR040976">
    <property type="entry name" value="Pkinase_fungal"/>
</dbReference>
<reference evidence="3" key="1">
    <citation type="submission" date="2024-06" db="EMBL/GenBank/DDBJ databases">
        <title>Multi-omics analyses provide insights into the biosynthesis of the anticancer antibiotic pleurotin in Hohenbuehelia grisea.</title>
        <authorList>
            <person name="Weaver J.A."/>
            <person name="Alberti F."/>
        </authorList>
    </citation>
    <scope>NUCLEOTIDE SEQUENCE [LARGE SCALE GENOMIC DNA]</scope>
    <source>
        <strain evidence="3">T-177</strain>
    </source>
</reference>
<feature type="domain" description="Fungal-type protein kinase" evidence="1">
    <location>
        <begin position="191"/>
        <end position="277"/>
    </location>
</feature>
<comment type="caution">
    <text evidence="2">The sequence shown here is derived from an EMBL/GenBank/DDBJ whole genome shotgun (WGS) entry which is preliminary data.</text>
</comment>
<dbReference type="SUPFAM" id="SSF56112">
    <property type="entry name" value="Protein kinase-like (PK-like)"/>
    <property type="match status" value="1"/>
</dbReference>
<dbReference type="Pfam" id="PF17667">
    <property type="entry name" value="Pkinase_fungal"/>
    <property type="match status" value="2"/>
</dbReference>
<dbReference type="Gene3D" id="1.10.510.10">
    <property type="entry name" value="Transferase(Phosphotransferase) domain 1"/>
    <property type="match status" value="1"/>
</dbReference>
<dbReference type="PROSITE" id="PS00109">
    <property type="entry name" value="PROTEIN_KINASE_TYR"/>
    <property type="match status" value="1"/>
</dbReference>
<dbReference type="PANTHER" id="PTHR38248:SF2">
    <property type="entry name" value="FUNK1 11"/>
    <property type="match status" value="1"/>
</dbReference>